<organism evidence="1 2">
    <name type="scientific">Propionispora hippei DSM 15287</name>
    <dbReference type="NCBI Taxonomy" id="1123003"/>
    <lineage>
        <taxon>Bacteria</taxon>
        <taxon>Bacillati</taxon>
        <taxon>Bacillota</taxon>
        <taxon>Negativicutes</taxon>
        <taxon>Selenomonadales</taxon>
        <taxon>Sporomusaceae</taxon>
        <taxon>Propionispora</taxon>
    </lineage>
</organism>
<accession>A0A1M6J2E3</accession>
<evidence type="ECO:0000313" key="2">
    <source>
        <dbReference type="Proteomes" id="UP000322917"/>
    </source>
</evidence>
<protein>
    <recommendedName>
        <fullName evidence="3">Methane oxygenase PmoA</fullName>
    </recommendedName>
</protein>
<dbReference type="OrthoDB" id="5914937at2"/>
<dbReference type="AlphaFoldDB" id="A0A1M6J2E3"/>
<dbReference type="RefSeq" id="WP_149735191.1">
    <property type="nucleotide sequence ID" value="NZ_FQZD01000020.1"/>
</dbReference>
<evidence type="ECO:0000313" key="1">
    <source>
        <dbReference type="EMBL" id="SHJ40802.1"/>
    </source>
</evidence>
<reference evidence="1 2" key="1">
    <citation type="submission" date="2016-11" db="EMBL/GenBank/DDBJ databases">
        <authorList>
            <person name="Varghese N."/>
            <person name="Submissions S."/>
        </authorList>
    </citation>
    <scope>NUCLEOTIDE SEQUENCE [LARGE SCALE GENOMIC DNA]</scope>
    <source>
        <strain evidence="1 2">DSM 15287</strain>
    </source>
</reference>
<evidence type="ECO:0008006" key="3">
    <source>
        <dbReference type="Google" id="ProtNLM"/>
    </source>
</evidence>
<keyword evidence="2" id="KW-1185">Reference proteome</keyword>
<proteinExistence type="predicted"/>
<name>A0A1M6J2E3_9FIRM</name>
<gene>
    <name evidence="1" type="ORF">SAMN02745170_02473</name>
</gene>
<dbReference type="EMBL" id="FQZD01000020">
    <property type="protein sequence ID" value="SHJ40802.1"/>
    <property type="molecule type" value="Genomic_DNA"/>
</dbReference>
<dbReference type="Proteomes" id="UP000322917">
    <property type="component" value="Unassembled WGS sequence"/>
</dbReference>
<sequence length="301" mass="34509">MSVIMQEGTYNDMGKCLVLSNGSIELVVTTEFGPRIIRAGFVGQKNEFCDNSPVSNHTYCGKTWRMRGGHRFWHSPECFPRTYIADNAPVRWKTIDNGILVMQESEPWVQMQKSMEITMPAENQVIVRHHLLNKNAWPVKVAAWALSVMAPGGKAVIAQPDRNTDLLPNRVVALWPYANMRDKRISWGEKYIVLTQENESQPFKFGINNEAGWIAYFNHGNLFVKRYSHDRNAQYPDGGVSSELYTNDFMLELETLSPLGELAAERTLTHEERWEFVAGVKRPETEYELDQVVHKYIIKAV</sequence>